<organism evidence="3 4">
    <name type="scientific">Methanimicrococcus blatticola</name>
    <dbReference type="NCBI Taxonomy" id="91560"/>
    <lineage>
        <taxon>Archaea</taxon>
        <taxon>Methanobacteriati</taxon>
        <taxon>Methanobacteriota</taxon>
        <taxon>Stenosarchaea group</taxon>
        <taxon>Methanomicrobia</taxon>
        <taxon>Methanosarcinales</taxon>
        <taxon>Methanosarcinaceae</taxon>
        <taxon>Methanimicrococcus</taxon>
    </lineage>
</organism>
<protein>
    <submittedName>
        <fullName evidence="3">N-methylhydantoinase A/oxoprolinase/acetone carboxylase beta subunit</fullName>
    </submittedName>
</protein>
<dbReference type="PANTHER" id="PTHR11365">
    <property type="entry name" value="5-OXOPROLINASE RELATED"/>
    <property type="match status" value="1"/>
</dbReference>
<evidence type="ECO:0000259" key="1">
    <source>
        <dbReference type="Pfam" id="PF01968"/>
    </source>
</evidence>
<dbReference type="GO" id="GO:0005829">
    <property type="term" value="C:cytosol"/>
    <property type="evidence" value="ECO:0007669"/>
    <property type="project" value="TreeGrafter"/>
</dbReference>
<dbReference type="GO" id="GO:0006749">
    <property type="term" value="P:glutathione metabolic process"/>
    <property type="evidence" value="ECO:0007669"/>
    <property type="project" value="TreeGrafter"/>
</dbReference>
<dbReference type="EMBL" id="SNYS01000006">
    <property type="protein sequence ID" value="TDQ70092.1"/>
    <property type="molecule type" value="Genomic_DNA"/>
</dbReference>
<sequence>MAYSLGIDAGGTYTDAVLIRDEDGTVVEAGKALTTYPDPIGGIKSSIGMLDAEKLKGVNIVSLSTTLSTNTILENKGFPVGLIMVGDYNIPDILPAQMYCLVSGGHDSNGEELESLDIEAVKEFALSVKDRVSAFAVSSLFSVRNADHELRVKEEILKLTGHPVVCGHELSQDLGAYERAVTAFLNAQLIPITYNFTKSIISEMENIGMNATLLMLKCDGSAVSIEEALEKPIETIFSGPAASLMGAAYLSGLKTCAMIDIGGTSTDVALVQDGLPEMDDSGAVVGGWATRVKAIRMETVATGGDSHVYATDDANRKIHLGPLRVMPLCRAAVLYPGFLEKLRENKLPPRKSISQFILPSVFYVKTDFPPIEMTTLEELVYEVIDSDFPTSWSDMFERLNKKMPMSSVLESLVKKRLIQPIGFTPTDALHILGDYTEWNAEASLIGAQKEERLTYKNAEELAIYAKKQVAKNMASSLIEYLVPGITKRDVEKVLSGKYHTKFAVSVPIVLIGAPSSAYAGEIGELIQAEILTPKFSDVGNAVGALVGNGIYRTDILIKKNIRDEDDLAITEFILFHGGQSEIFPSYQTAHDKALQIGTDFVMSKMLKTGLKDNQISISHTEKNLQIGGDTPYESKISFVGVGTSRYDIQADKIPDFVKFINPEKSKRI</sequence>
<evidence type="ECO:0000313" key="4">
    <source>
        <dbReference type="Proteomes" id="UP000294855"/>
    </source>
</evidence>
<evidence type="ECO:0000259" key="2">
    <source>
        <dbReference type="Pfam" id="PF05378"/>
    </source>
</evidence>
<dbReference type="RefSeq" id="WP_133516913.1">
    <property type="nucleotide sequence ID" value="NZ_JAHDUW010000005.1"/>
</dbReference>
<dbReference type="InterPro" id="IPR008040">
    <property type="entry name" value="Hydant_A_N"/>
</dbReference>
<dbReference type="PANTHER" id="PTHR11365:SF2">
    <property type="entry name" value="5-OXOPROLINASE"/>
    <property type="match status" value="1"/>
</dbReference>
<dbReference type="GO" id="GO:0017168">
    <property type="term" value="F:5-oxoprolinase (ATP-hydrolyzing) activity"/>
    <property type="evidence" value="ECO:0007669"/>
    <property type="project" value="TreeGrafter"/>
</dbReference>
<dbReference type="InterPro" id="IPR002821">
    <property type="entry name" value="Hydantoinase_A"/>
</dbReference>
<dbReference type="InterPro" id="IPR045079">
    <property type="entry name" value="Oxoprolinase-like"/>
</dbReference>
<dbReference type="Pfam" id="PF01968">
    <property type="entry name" value="Hydantoinase_A"/>
    <property type="match status" value="1"/>
</dbReference>
<dbReference type="AlphaFoldDB" id="A0A484F6D8"/>
<dbReference type="SUPFAM" id="SSF53067">
    <property type="entry name" value="Actin-like ATPase domain"/>
    <property type="match status" value="2"/>
</dbReference>
<dbReference type="InterPro" id="IPR043129">
    <property type="entry name" value="ATPase_NBD"/>
</dbReference>
<comment type="caution">
    <text evidence="3">The sequence shown here is derived from an EMBL/GenBank/DDBJ whole genome shotgun (WGS) entry which is preliminary data.</text>
</comment>
<feature type="domain" description="Hydantoinase/oxoprolinase N-terminal" evidence="2">
    <location>
        <begin position="5"/>
        <end position="157"/>
    </location>
</feature>
<dbReference type="OrthoDB" id="8261at2157"/>
<keyword evidence="4" id="KW-1185">Reference proteome</keyword>
<feature type="domain" description="Hydantoinase A/oxoprolinase" evidence="1">
    <location>
        <begin position="179"/>
        <end position="496"/>
    </location>
</feature>
<accession>A0A484F6D8</accession>
<evidence type="ECO:0000313" key="3">
    <source>
        <dbReference type="EMBL" id="TDQ70092.1"/>
    </source>
</evidence>
<name>A0A484F6D8_9EURY</name>
<proteinExistence type="predicted"/>
<dbReference type="Pfam" id="PF05378">
    <property type="entry name" value="Hydant_A_N"/>
    <property type="match status" value="1"/>
</dbReference>
<reference evidence="3 4" key="1">
    <citation type="submission" date="2019-03" db="EMBL/GenBank/DDBJ databases">
        <title>Genomic Encyclopedia of Type Strains, Phase IV (KMG-IV): sequencing the most valuable type-strain genomes for metagenomic binning, comparative biology and taxonomic classification.</title>
        <authorList>
            <person name="Goeker M."/>
        </authorList>
    </citation>
    <scope>NUCLEOTIDE SEQUENCE [LARGE SCALE GENOMIC DNA]</scope>
    <source>
        <strain evidence="3 4">DSM 13328</strain>
    </source>
</reference>
<dbReference type="Proteomes" id="UP000294855">
    <property type="component" value="Unassembled WGS sequence"/>
</dbReference>
<gene>
    <name evidence="3" type="ORF">C7391_0427</name>
</gene>